<dbReference type="Proteomes" id="UP000008062">
    <property type="component" value="Chromosome 7"/>
</dbReference>
<evidence type="ECO:0000256" key="1">
    <source>
        <dbReference type="SAM" id="MobiDB-lite"/>
    </source>
</evidence>
<dbReference type="AlphaFoldDB" id="F9XET3"/>
<feature type="region of interest" description="Disordered" evidence="1">
    <location>
        <begin position="312"/>
        <end position="357"/>
    </location>
</feature>
<dbReference type="GeneID" id="13397737"/>
<keyword evidence="3" id="KW-1185">Reference proteome</keyword>
<dbReference type="EMBL" id="CM001202">
    <property type="protein sequence ID" value="EGP85821.1"/>
    <property type="molecule type" value="Genomic_DNA"/>
</dbReference>
<sequence>MSQERAMTAVLMQRKPFRRQMLDHIIAKFVGKVEEETGSGSVIMPSPPLLLRGNDERADFIRFLRLLHGLVQADPKARDLAMRSVYFLEDKESTDRPVPASYSAGSLCQGQRTLFTDIKARSTMTTGSVTEEQARTDIVNLLAYPVLTLPFLPEELDIWYERRKEFFGQMLDVINGSIGESMVLICNRTMAARDDATPRLDPRHWNDPMKAAFFQSLGLAHSLRHHMILLALPSIPYDMTLWYKDHEEFLGLIFSTLTASIFESIKDFATDKRWTRHNVLPVVDDMIAMSSSSDTFTGIRCIQLPQYEPNSTGPAACSADQIRDEQPQPATKEAVPRQSTLKSTSPSTTTNMSNNIGTARPLTEEQAMSDLHILLSLPTLPTLNSWCDYYKEFYWVLLHETFQVALAGVEPAAAAETLISLMRLKEEGEESKKKYLLDAIWVAHRAKNDVPGADPFRPRMAPTES</sequence>
<reference evidence="2 3" key="1">
    <citation type="journal article" date="2011" name="PLoS Genet.">
        <title>Finished genome of the fungal wheat pathogen Mycosphaerella graminicola reveals dispensome structure, chromosome plasticity, and stealth pathogenesis.</title>
        <authorList>
            <person name="Goodwin S.B."/>
            <person name="Ben M'barek S."/>
            <person name="Dhillon B."/>
            <person name="Wittenberg A.H.J."/>
            <person name="Crane C.F."/>
            <person name="Hane J.K."/>
            <person name="Foster A.J."/>
            <person name="Van der Lee T.A.J."/>
            <person name="Grimwood J."/>
            <person name="Aerts A."/>
            <person name="Antoniw J."/>
            <person name="Bailey A."/>
            <person name="Bluhm B."/>
            <person name="Bowler J."/>
            <person name="Bristow J."/>
            <person name="van der Burgt A."/>
            <person name="Canto-Canche B."/>
            <person name="Churchill A.C.L."/>
            <person name="Conde-Ferraez L."/>
            <person name="Cools H.J."/>
            <person name="Coutinho P.M."/>
            <person name="Csukai M."/>
            <person name="Dehal P."/>
            <person name="De Wit P."/>
            <person name="Donzelli B."/>
            <person name="van de Geest H.C."/>
            <person name="van Ham R.C.H.J."/>
            <person name="Hammond-Kosack K.E."/>
            <person name="Henrissat B."/>
            <person name="Kilian A."/>
            <person name="Kobayashi A.K."/>
            <person name="Koopmann E."/>
            <person name="Kourmpetis Y."/>
            <person name="Kuzniar A."/>
            <person name="Lindquist E."/>
            <person name="Lombard V."/>
            <person name="Maliepaard C."/>
            <person name="Martins N."/>
            <person name="Mehrabi R."/>
            <person name="Nap J.P.H."/>
            <person name="Ponomarenko A."/>
            <person name="Rudd J.J."/>
            <person name="Salamov A."/>
            <person name="Schmutz J."/>
            <person name="Schouten H.J."/>
            <person name="Shapiro H."/>
            <person name="Stergiopoulos I."/>
            <person name="Torriani S.F.F."/>
            <person name="Tu H."/>
            <person name="de Vries R.P."/>
            <person name="Waalwijk C."/>
            <person name="Ware S.B."/>
            <person name="Wiebenga A."/>
            <person name="Zwiers L.-H."/>
            <person name="Oliver R.P."/>
            <person name="Grigoriev I.V."/>
            <person name="Kema G.H.J."/>
        </authorList>
    </citation>
    <scope>NUCLEOTIDE SEQUENCE [LARGE SCALE GENOMIC DNA]</scope>
    <source>
        <strain evidence="3">CBS 115943 / IPO323</strain>
    </source>
</reference>
<dbReference type="OrthoDB" id="10502125at2759"/>
<dbReference type="InParanoid" id="F9XET3"/>
<proteinExistence type="predicted"/>
<dbReference type="KEGG" id="ztr:MYCGRDRAFT_94717"/>
<name>F9XET3_ZYMTI</name>
<gene>
    <name evidence="2" type="ORF">MYCGRDRAFT_94717</name>
</gene>
<feature type="compositionally biased region" description="Low complexity" evidence="1">
    <location>
        <begin position="339"/>
        <end position="355"/>
    </location>
</feature>
<evidence type="ECO:0000313" key="2">
    <source>
        <dbReference type="EMBL" id="EGP85821.1"/>
    </source>
</evidence>
<accession>F9XET3</accession>
<organism evidence="2 3">
    <name type="scientific">Zymoseptoria tritici (strain CBS 115943 / IPO323)</name>
    <name type="common">Speckled leaf blotch fungus</name>
    <name type="synonym">Septoria tritici</name>
    <dbReference type="NCBI Taxonomy" id="336722"/>
    <lineage>
        <taxon>Eukaryota</taxon>
        <taxon>Fungi</taxon>
        <taxon>Dikarya</taxon>
        <taxon>Ascomycota</taxon>
        <taxon>Pezizomycotina</taxon>
        <taxon>Dothideomycetes</taxon>
        <taxon>Dothideomycetidae</taxon>
        <taxon>Mycosphaerellales</taxon>
        <taxon>Mycosphaerellaceae</taxon>
        <taxon>Zymoseptoria</taxon>
    </lineage>
</organism>
<dbReference type="RefSeq" id="XP_003850845.1">
    <property type="nucleotide sequence ID" value="XM_003850797.1"/>
</dbReference>
<evidence type="ECO:0000313" key="3">
    <source>
        <dbReference type="Proteomes" id="UP000008062"/>
    </source>
</evidence>
<dbReference type="HOGENOM" id="CLU_588231_0_0_1"/>
<protein>
    <submittedName>
        <fullName evidence="2">Uncharacterized protein</fullName>
    </submittedName>
</protein>